<dbReference type="SUPFAM" id="SSF48498">
    <property type="entry name" value="Tetracyclin repressor-like, C-terminal domain"/>
    <property type="match status" value="1"/>
</dbReference>
<dbReference type="Gene3D" id="1.10.357.10">
    <property type="entry name" value="Tetracycline Repressor, domain 2"/>
    <property type="match status" value="1"/>
</dbReference>
<reference evidence="6 7" key="1">
    <citation type="submission" date="2018-02" db="EMBL/GenBank/DDBJ databases">
        <title>Genomic Encyclopedia of Archaeal and Bacterial Type Strains, Phase II (KMG-II): from individual species to whole genera.</title>
        <authorList>
            <person name="Goeker M."/>
        </authorList>
    </citation>
    <scope>NUCLEOTIDE SEQUENCE [LARGE SCALE GENOMIC DNA]</scope>
    <source>
        <strain evidence="6 7">YU 961-1</strain>
    </source>
</reference>
<dbReference type="PANTHER" id="PTHR30055">
    <property type="entry name" value="HTH-TYPE TRANSCRIPTIONAL REGULATOR RUTR"/>
    <property type="match status" value="1"/>
</dbReference>
<dbReference type="InterPro" id="IPR001647">
    <property type="entry name" value="HTH_TetR"/>
</dbReference>
<dbReference type="InterPro" id="IPR050109">
    <property type="entry name" value="HTH-type_TetR-like_transc_reg"/>
</dbReference>
<evidence type="ECO:0000313" key="6">
    <source>
        <dbReference type="EMBL" id="PPK70576.1"/>
    </source>
</evidence>
<protein>
    <submittedName>
        <fullName evidence="6">AcrR family transcriptional regulator</fullName>
    </submittedName>
</protein>
<dbReference type="RefSeq" id="WP_104477617.1">
    <property type="nucleotide sequence ID" value="NZ_CP154825.1"/>
</dbReference>
<dbReference type="InterPro" id="IPR036271">
    <property type="entry name" value="Tet_transcr_reg_TetR-rel_C_sf"/>
</dbReference>
<dbReference type="GO" id="GO:0000976">
    <property type="term" value="F:transcription cis-regulatory region binding"/>
    <property type="evidence" value="ECO:0007669"/>
    <property type="project" value="TreeGrafter"/>
</dbReference>
<accession>A0A2S6GZI0</accession>
<dbReference type="PROSITE" id="PS50977">
    <property type="entry name" value="HTH_TETR_2"/>
    <property type="match status" value="1"/>
</dbReference>
<dbReference type="Proteomes" id="UP000239203">
    <property type="component" value="Unassembled WGS sequence"/>
</dbReference>
<dbReference type="InterPro" id="IPR009057">
    <property type="entry name" value="Homeodomain-like_sf"/>
</dbReference>
<evidence type="ECO:0000256" key="2">
    <source>
        <dbReference type="ARBA" id="ARBA00023125"/>
    </source>
</evidence>
<name>A0A2S6GZI0_9PSEU</name>
<dbReference type="AlphaFoldDB" id="A0A2S6GZI0"/>
<proteinExistence type="predicted"/>
<evidence type="ECO:0000256" key="3">
    <source>
        <dbReference type="ARBA" id="ARBA00023163"/>
    </source>
</evidence>
<evidence type="ECO:0000313" key="7">
    <source>
        <dbReference type="Proteomes" id="UP000239203"/>
    </source>
</evidence>
<organism evidence="6 7">
    <name type="scientific">Actinokineospora auranticolor</name>
    <dbReference type="NCBI Taxonomy" id="155976"/>
    <lineage>
        <taxon>Bacteria</taxon>
        <taxon>Bacillati</taxon>
        <taxon>Actinomycetota</taxon>
        <taxon>Actinomycetes</taxon>
        <taxon>Pseudonocardiales</taxon>
        <taxon>Pseudonocardiaceae</taxon>
        <taxon>Actinokineospora</taxon>
    </lineage>
</organism>
<feature type="domain" description="HTH tetR-type" evidence="5">
    <location>
        <begin position="8"/>
        <end position="68"/>
    </location>
</feature>
<keyword evidence="7" id="KW-1185">Reference proteome</keyword>
<dbReference type="PRINTS" id="PR00455">
    <property type="entry name" value="HTHTETR"/>
</dbReference>
<dbReference type="GO" id="GO:0003700">
    <property type="term" value="F:DNA-binding transcription factor activity"/>
    <property type="evidence" value="ECO:0007669"/>
    <property type="project" value="TreeGrafter"/>
</dbReference>
<dbReference type="Pfam" id="PF00440">
    <property type="entry name" value="TetR_N"/>
    <property type="match status" value="1"/>
</dbReference>
<gene>
    <name evidence="6" type="ORF">CLV40_102491</name>
</gene>
<keyword evidence="3" id="KW-0804">Transcription</keyword>
<evidence type="ECO:0000259" key="5">
    <source>
        <dbReference type="PROSITE" id="PS50977"/>
    </source>
</evidence>
<dbReference type="EMBL" id="PTIX01000002">
    <property type="protein sequence ID" value="PPK70576.1"/>
    <property type="molecule type" value="Genomic_DNA"/>
</dbReference>
<dbReference type="InterPro" id="IPR023772">
    <property type="entry name" value="DNA-bd_HTH_TetR-type_CS"/>
</dbReference>
<dbReference type="PANTHER" id="PTHR30055:SF234">
    <property type="entry name" value="HTH-TYPE TRANSCRIPTIONAL REGULATOR BETI"/>
    <property type="match status" value="1"/>
</dbReference>
<feature type="DNA-binding region" description="H-T-H motif" evidence="4">
    <location>
        <begin position="31"/>
        <end position="50"/>
    </location>
</feature>
<dbReference type="PROSITE" id="PS01081">
    <property type="entry name" value="HTH_TETR_1"/>
    <property type="match status" value="1"/>
</dbReference>
<evidence type="ECO:0000256" key="1">
    <source>
        <dbReference type="ARBA" id="ARBA00023015"/>
    </source>
</evidence>
<keyword evidence="2 4" id="KW-0238">DNA-binding</keyword>
<keyword evidence="1" id="KW-0805">Transcription regulation</keyword>
<comment type="caution">
    <text evidence="6">The sequence shown here is derived from an EMBL/GenBank/DDBJ whole genome shotgun (WGS) entry which is preliminary data.</text>
</comment>
<sequence length="213" mass="23315">MVERAQGPRTRARLVTAAIDLFDRDGYEETSLDAVCRRVELTKGALYRHFPSKQALAVAVVEDYLAHAHQVRGRAWAATRDPVLALVDATTELTESARTTPLVRVAVRLVITAELFDLVAGAHFLGLVAVARDLLDEAVLVGEVRPTVNTTEEAMGITAMLIGAQTLAVLMPADCDIPAHVTTDWAHRLDRVLLPRHRDRVARTAHALHHICG</sequence>
<dbReference type="OrthoDB" id="3237195at2"/>
<dbReference type="SUPFAM" id="SSF46689">
    <property type="entry name" value="Homeodomain-like"/>
    <property type="match status" value="1"/>
</dbReference>
<evidence type="ECO:0000256" key="4">
    <source>
        <dbReference type="PROSITE-ProRule" id="PRU00335"/>
    </source>
</evidence>